<dbReference type="Gene3D" id="3.10.450.50">
    <property type="match status" value="1"/>
</dbReference>
<evidence type="ECO:0000313" key="4">
    <source>
        <dbReference type="Proteomes" id="UP000295724"/>
    </source>
</evidence>
<dbReference type="AlphaFoldDB" id="A0A4R6XV14"/>
<dbReference type="Proteomes" id="UP000295724">
    <property type="component" value="Unassembled WGS sequence"/>
</dbReference>
<gene>
    <name evidence="3" type="ORF">C8D91_0719</name>
</gene>
<feature type="signal peptide" evidence="1">
    <location>
        <begin position="1"/>
        <end position="18"/>
    </location>
</feature>
<comment type="caution">
    <text evidence="3">The sequence shown here is derived from an EMBL/GenBank/DDBJ whole genome shotgun (WGS) entry which is preliminary data.</text>
</comment>
<sequence length="159" mass="17775">MNLKFVFAGLFLTMIMIACQPSENSANLSLIDKARQETEAAENAGSVEDMRKHFADDIVMMGPNMPVIAGIVDVTGAMRGFFEAFDIQIKYSSEEIVIADDWAFDRGTFTQILTSKVQGGPPKNELGKYLWVYKRMSDGSWKQARVIWNSSVPHMNNDA</sequence>
<evidence type="ECO:0000259" key="2">
    <source>
        <dbReference type="Pfam" id="PF14534"/>
    </source>
</evidence>
<proteinExistence type="predicted"/>
<dbReference type="Pfam" id="PF14534">
    <property type="entry name" value="DUF4440"/>
    <property type="match status" value="1"/>
</dbReference>
<dbReference type="PROSITE" id="PS51257">
    <property type="entry name" value="PROKAR_LIPOPROTEIN"/>
    <property type="match status" value="1"/>
</dbReference>
<dbReference type="InterPro" id="IPR032710">
    <property type="entry name" value="NTF2-like_dom_sf"/>
</dbReference>
<name>A0A4R6XV14_9GAMM</name>
<protein>
    <submittedName>
        <fullName evidence="3">Ketosteroid isomerase-like protein</fullName>
    </submittedName>
</protein>
<evidence type="ECO:0000313" key="3">
    <source>
        <dbReference type="EMBL" id="TDR23852.1"/>
    </source>
</evidence>
<dbReference type="OrthoDB" id="7869809at2"/>
<evidence type="ECO:0000256" key="1">
    <source>
        <dbReference type="SAM" id="SignalP"/>
    </source>
</evidence>
<reference evidence="3 4" key="1">
    <citation type="submission" date="2019-03" db="EMBL/GenBank/DDBJ databases">
        <title>Genomic Encyclopedia of Type Strains, Phase IV (KMG-IV): sequencing the most valuable type-strain genomes for metagenomic binning, comparative biology and taxonomic classification.</title>
        <authorList>
            <person name="Goeker M."/>
        </authorList>
    </citation>
    <scope>NUCLEOTIDE SEQUENCE [LARGE SCALE GENOMIC DNA]</scope>
    <source>
        <strain evidence="3 4">DSM 25488</strain>
    </source>
</reference>
<feature type="chain" id="PRO_5020646801" evidence="1">
    <location>
        <begin position="19"/>
        <end position="159"/>
    </location>
</feature>
<organism evidence="3 4">
    <name type="scientific">Marinicella litoralis</name>
    <dbReference type="NCBI Taxonomy" id="644220"/>
    <lineage>
        <taxon>Bacteria</taxon>
        <taxon>Pseudomonadati</taxon>
        <taxon>Pseudomonadota</taxon>
        <taxon>Gammaproteobacteria</taxon>
        <taxon>Lysobacterales</taxon>
        <taxon>Marinicellaceae</taxon>
        <taxon>Marinicella</taxon>
    </lineage>
</organism>
<keyword evidence="4" id="KW-1185">Reference proteome</keyword>
<keyword evidence="1" id="KW-0732">Signal</keyword>
<dbReference type="InterPro" id="IPR027843">
    <property type="entry name" value="DUF4440"/>
</dbReference>
<dbReference type="EMBL" id="SNZB01000001">
    <property type="protein sequence ID" value="TDR23852.1"/>
    <property type="molecule type" value="Genomic_DNA"/>
</dbReference>
<accession>A0A4R6XV14</accession>
<dbReference type="SUPFAM" id="SSF54427">
    <property type="entry name" value="NTF2-like"/>
    <property type="match status" value="1"/>
</dbReference>
<feature type="domain" description="DUF4440" evidence="2">
    <location>
        <begin position="31"/>
        <end position="142"/>
    </location>
</feature>
<dbReference type="RefSeq" id="WP_099017537.1">
    <property type="nucleotide sequence ID" value="NZ_NIHB01000001.1"/>
</dbReference>
<keyword evidence="3" id="KW-0413">Isomerase</keyword>
<dbReference type="GO" id="GO:0016853">
    <property type="term" value="F:isomerase activity"/>
    <property type="evidence" value="ECO:0007669"/>
    <property type="project" value="UniProtKB-KW"/>
</dbReference>